<evidence type="ECO:0000256" key="2">
    <source>
        <dbReference type="ARBA" id="ARBA00007957"/>
    </source>
</evidence>
<comment type="cofactor">
    <cofactor evidence="11">
        <name>Mn(2+)</name>
        <dbReference type="ChEBI" id="CHEBI:29035"/>
    </cofactor>
    <cofactor evidence="11">
        <name>Fe(2+)</name>
        <dbReference type="ChEBI" id="CHEBI:29033"/>
    </cofactor>
    <text evidence="11">Binds 1 Mn(2+) or Fe(2+) ion per subunit.</text>
</comment>
<feature type="binding site" evidence="10">
    <location>
        <position position="138"/>
    </location>
    <ligand>
        <name>Zn(2+)</name>
        <dbReference type="ChEBI" id="CHEBI:29105"/>
    </ligand>
</feature>
<evidence type="ECO:0000313" key="12">
    <source>
        <dbReference type="EMBL" id="GBD08302.1"/>
    </source>
</evidence>
<dbReference type="PANTHER" id="PTHR33202">
    <property type="entry name" value="ZINC UPTAKE REGULATION PROTEIN"/>
    <property type="match status" value="1"/>
</dbReference>
<keyword evidence="9" id="KW-0804">Transcription</keyword>
<dbReference type="CDD" id="cd07153">
    <property type="entry name" value="Fur_like"/>
    <property type="match status" value="1"/>
</dbReference>
<accession>A0A2H5Y4H4</accession>
<comment type="subcellular location">
    <subcellularLocation>
        <location evidence="1">Cytoplasm</location>
    </subcellularLocation>
</comment>
<keyword evidence="6 10" id="KW-0862">Zinc</keyword>
<keyword evidence="7" id="KW-0805">Transcription regulation</keyword>
<dbReference type="Pfam" id="PF01475">
    <property type="entry name" value="FUR"/>
    <property type="match status" value="1"/>
</dbReference>
<feature type="binding site" evidence="10">
    <location>
        <position position="98"/>
    </location>
    <ligand>
        <name>Zn(2+)</name>
        <dbReference type="ChEBI" id="CHEBI:29105"/>
    </ligand>
</feature>
<evidence type="ECO:0000256" key="11">
    <source>
        <dbReference type="PIRSR" id="PIRSR602481-2"/>
    </source>
</evidence>
<dbReference type="InterPro" id="IPR043135">
    <property type="entry name" value="Fur_C"/>
</dbReference>
<dbReference type="InterPro" id="IPR036390">
    <property type="entry name" value="WH_DNA-bd_sf"/>
</dbReference>
<feature type="binding site" evidence="11">
    <location>
        <position position="110"/>
    </location>
    <ligand>
        <name>Fe cation</name>
        <dbReference type="ChEBI" id="CHEBI:24875"/>
    </ligand>
</feature>
<evidence type="ECO:0000256" key="4">
    <source>
        <dbReference type="ARBA" id="ARBA00022491"/>
    </source>
</evidence>
<comment type="similarity">
    <text evidence="2">Belongs to the Fur family.</text>
</comment>
<dbReference type="GO" id="GO:1900376">
    <property type="term" value="P:regulation of secondary metabolite biosynthetic process"/>
    <property type="evidence" value="ECO:0007669"/>
    <property type="project" value="TreeGrafter"/>
</dbReference>
<evidence type="ECO:0000256" key="1">
    <source>
        <dbReference type="ARBA" id="ARBA00004496"/>
    </source>
</evidence>
<keyword evidence="3" id="KW-0963">Cytoplasm</keyword>
<evidence type="ECO:0000256" key="10">
    <source>
        <dbReference type="PIRSR" id="PIRSR602481-1"/>
    </source>
</evidence>
<dbReference type="InterPro" id="IPR002481">
    <property type="entry name" value="FUR"/>
</dbReference>
<keyword evidence="5 10" id="KW-0479">Metal-binding</keyword>
<reference evidence="13" key="1">
    <citation type="submission" date="2017-09" db="EMBL/GenBank/DDBJ databases">
        <title>Metaegenomics of thermophilic ammonia-oxidizing enrichment culture.</title>
        <authorList>
            <person name="Kato S."/>
            <person name="Suzuki K."/>
        </authorList>
    </citation>
    <scope>NUCLEOTIDE SEQUENCE [LARGE SCALE GENOMIC DNA]</scope>
</reference>
<sequence>MPHCVHTRRLLREHGYRVTPQRLMVLEVIRTADHHMTAEEIHSALQKRHPGVDLSTVYRALRLFVRLGLVEQHELGGGRRVYEWRTQPDHGHFLCERCGRVEHLEGMFLEPLRLALERTQGYQVRRVEATVVGLCPSCREAP</sequence>
<dbReference type="Gene3D" id="3.30.1490.190">
    <property type="match status" value="1"/>
</dbReference>
<keyword evidence="4" id="KW-0678">Repressor</keyword>
<dbReference type="GO" id="GO:0008270">
    <property type="term" value="F:zinc ion binding"/>
    <property type="evidence" value="ECO:0007669"/>
    <property type="project" value="TreeGrafter"/>
</dbReference>
<evidence type="ECO:0000256" key="7">
    <source>
        <dbReference type="ARBA" id="ARBA00023015"/>
    </source>
</evidence>
<evidence type="ECO:0000256" key="5">
    <source>
        <dbReference type="ARBA" id="ARBA00022723"/>
    </source>
</evidence>
<feature type="binding site" evidence="10">
    <location>
        <position position="95"/>
    </location>
    <ligand>
        <name>Zn(2+)</name>
        <dbReference type="ChEBI" id="CHEBI:29105"/>
    </ligand>
</feature>
<dbReference type="PANTHER" id="PTHR33202:SF7">
    <property type="entry name" value="FERRIC UPTAKE REGULATION PROTEIN"/>
    <property type="match status" value="1"/>
</dbReference>
<dbReference type="InterPro" id="IPR036388">
    <property type="entry name" value="WH-like_DNA-bd_sf"/>
</dbReference>
<dbReference type="GO" id="GO:0000976">
    <property type="term" value="F:transcription cis-regulatory region binding"/>
    <property type="evidence" value="ECO:0007669"/>
    <property type="project" value="TreeGrafter"/>
</dbReference>
<feature type="binding site" evidence="10">
    <location>
        <position position="135"/>
    </location>
    <ligand>
        <name>Zn(2+)</name>
        <dbReference type="ChEBI" id="CHEBI:29105"/>
    </ligand>
</feature>
<dbReference type="AlphaFoldDB" id="A0A2H5Y4H4"/>
<proteinExistence type="inferred from homology"/>
<dbReference type="Gene3D" id="1.10.10.10">
    <property type="entry name" value="Winged helix-like DNA-binding domain superfamily/Winged helix DNA-binding domain"/>
    <property type="match status" value="1"/>
</dbReference>
<evidence type="ECO:0000256" key="9">
    <source>
        <dbReference type="ARBA" id="ARBA00023163"/>
    </source>
</evidence>
<comment type="cofactor">
    <cofactor evidence="10">
        <name>Zn(2+)</name>
        <dbReference type="ChEBI" id="CHEBI:29105"/>
    </cofactor>
    <text evidence="10">Binds 1 zinc ion per subunit.</text>
</comment>
<dbReference type="EMBL" id="BEHY01000007">
    <property type="protein sequence ID" value="GBD08302.1"/>
    <property type="molecule type" value="Genomic_DNA"/>
</dbReference>
<keyword evidence="8" id="KW-0238">DNA-binding</keyword>
<dbReference type="GO" id="GO:0003700">
    <property type="term" value="F:DNA-binding transcription factor activity"/>
    <property type="evidence" value="ECO:0007669"/>
    <property type="project" value="InterPro"/>
</dbReference>
<comment type="caution">
    <text evidence="12">The sequence shown here is derived from an EMBL/GenBank/DDBJ whole genome shotgun (WGS) entry which is preliminary data.</text>
</comment>
<dbReference type="GO" id="GO:0005737">
    <property type="term" value="C:cytoplasm"/>
    <property type="evidence" value="ECO:0007669"/>
    <property type="project" value="UniProtKB-SubCell"/>
</dbReference>
<dbReference type="GO" id="GO:0045892">
    <property type="term" value="P:negative regulation of DNA-templated transcription"/>
    <property type="evidence" value="ECO:0007669"/>
    <property type="project" value="TreeGrafter"/>
</dbReference>
<evidence type="ECO:0000256" key="6">
    <source>
        <dbReference type="ARBA" id="ARBA00022833"/>
    </source>
</evidence>
<evidence type="ECO:0000256" key="3">
    <source>
        <dbReference type="ARBA" id="ARBA00022490"/>
    </source>
</evidence>
<evidence type="ECO:0000256" key="8">
    <source>
        <dbReference type="ARBA" id="ARBA00023125"/>
    </source>
</evidence>
<dbReference type="Proteomes" id="UP000236642">
    <property type="component" value="Unassembled WGS sequence"/>
</dbReference>
<dbReference type="FunFam" id="1.10.10.10:FF:000007">
    <property type="entry name" value="Ferric uptake regulation protein"/>
    <property type="match status" value="1"/>
</dbReference>
<protein>
    <submittedName>
        <fullName evidence="12">Zinc-specific metallo-regulatory protein</fullName>
    </submittedName>
</protein>
<organism evidence="12 13">
    <name type="scientific">Candidatus Thermoflexus japonica</name>
    <dbReference type="NCBI Taxonomy" id="2035417"/>
    <lineage>
        <taxon>Bacteria</taxon>
        <taxon>Bacillati</taxon>
        <taxon>Chloroflexota</taxon>
        <taxon>Thermoflexia</taxon>
        <taxon>Thermoflexales</taxon>
        <taxon>Thermoflexaceae</taxon>
        <taxon>Thermoflexus</taxon>
    </lineage>
</organism>
<name>A0A2H5Y4H4_9CHLR</name>
<keyword evidence="11" id="KW-0408">Iron</keyword>
<dbReference type="SUPFAM" id="SSF46785">
    <property type="entry name" value="Winged helix' DNA-binding domain"/>
    <property type="match status" value="1"/>
</dbReference>
<evidence type="ECO:0000313" key="13">
    <source>
        <dbReference type="Proteomes" id="UP000236642"/>
    </source>
</evidence>
<gene>
    <name evidence="12" type="primary">zur</name>
    <name evidence="12" type="ORF">HRbin22_00536</name>
</gene>